<keyword evidence="6" id="KW-1185">Reference proteome</keyword>
<dbReference type="PROSITE" id="PS00665">
    <property type="entry name" value="DHDPS_1"/>
    <property type="match status" value="1"/>
</dbReference>
<evidence type="ECO:0000256" key="2">
    <source>
        <dbReference type="ARBA" id="ARBA00023239"/>
    </source>
</evidence>
<accession>A0ABZ1BWT9</accession>
<dbReference type="Proteomes" id="UP001332192">
    <property type="component" value="Chromosome"/>
</dbReference>
<dbReference type="PROSITE" id="PS00666">
    <property type="entry name" value="DHDPS_2"/>
    <property type="match status" value="1"/>
</dbReference>
<dbReference type="RefSeq" id="WP_324716549.1">
    <property type="nucleotide sequence ID" value="NZ_CP141615.1"/>
</dbReference>
<reference evidence="5 6" key="1">
    <citation type="journal article" date="2024" name="Front. Microbiol.">
        <title>Novel thermophilic genera Geochorda gen. nov. and Carboxydochorda gen. nov. from the deep terrestrial subsurface reveal the ecophysiological diversity in the class Limnochordia.</title>
        <authorList>
            <person name="Karnachuk O.V."/>
            <person name="Lukina A.P."/>
            <person name="Avakyan M.R."/>
            <person name="Kadnikov V.V."/>
            <person name="Begmatov S."/>
            <person name="Beletsky A.V."/>
            <person name="Vlasova K.G."/>
            <person name="Novikov A.A."/>
            <person name="Shcherbakova V.A."/>
            <person name="Mardanov A.V."/>
            <person name="Ravin N.V."/>
        </authorList>
    </citation>
    <scope>NUCLEOTIDE SEQUENCE [LARGE SCALE GENOMIC DNA]</scope>
    <source>
        <strain evidence="5 6">L945</strain>
    </source>
</reference>
<evidence type="ECO:0000313" key="5">
    <source>
        <dbReference type="EMBL" id="WRP17277.1"/>
    </source>
</evidence>
<dbReference type="InterPro" id="IPR020624">
    <property type="entry name" value="Schiff_base-form_aldolases_CS"/>
</dbReference>
<dbReference type="PIRSF" id="PIRSF001365">
    <property type="entry name" value="DHDPS"/>
    <property type="match status" value="1"/>
</dbReference>
<comment type="similarity">
    <text evidence="1 4">Belongs to the DapA family.</text>
</comment>
<dbReference type="InterPro" id="IPR013785">
    <property type="entry name" value="Aldolase_TIM"/>
</dbReference>
<dbReference type="PANTHER" id="PTHR12128:SF66">
    <property type="entry name" value="4-HYDROXY-2-OXOGLUTARATE ALDOLASE, MITOCHONDRIAL"/>
    <property type="match status" value="1"/>
</dbReference>
<dbReference type="PRINTS" id="PR00146">
    <property type="entry name" value="DHPICSNTHASE"/>
</dbReference>
<dbReference type="PANTHER" id="PTHR12128">
    <property type="entry name" value="DIHYDRODIPICOLINATE SYNTHASE"/>
    <property type="match status" value="1"/>
</dbReference>
<proteinExistence type="inferred from homology"/>
<dbReference type="Gene3D" id="3.20.20.70">
    <property type="entry name" value="Aldolase class I"/>
    <property type="match status" value="1"/>
</dbReference>
<keyword evidence="2 4" id="KW-0456">Lyase</keyword>
<dbReference type="InterPro" id="IPR002220">
    <property type="entry name" value="DapA-like"/>
</dbReference>
<sequence length="311" mass="33230">MSRQTPFNGLVVATITPMSDDGERVDLAAATALAEWLVERGVDGLFVAGTTGEAVFLSDDERVALTQALVRGVKGRIPVAVQVTTATTQGTQEALRAVAEVGVDAVACVTPWYYRLDEPALRGFYRAVASAAGDMPVYLYNIPARTGNRISAALARELAMAFENVAGIKDSSGDMRSLLDLLEVREALAAARAFAVLAGSDTLSLAFMRAGGDGVVSGTASVVPEPFVELFRAIRQGDRAGQSRWYAVVRRVAALLGEGDRLDLFKAVAQDRGLGGGSVRLPLTQCSRSEAAPVIERLRAIWADEGWTWRW</sequence>
<evidence type="ECO:0000256" key="1">
    <source>
        <dbReference type="ARBA" id="ARBA00007592"/>
    </source>
</evidence>
<keyword evidence="3" id="KW-0704">Schiff base</keyword>
<evidence type="ECO:0000256" key="3">
    <source>
        <dbReference type="ARBA" id="ARBA00023270"/>
    </source>
</evidence>
<dbReference type="Pfam" id="PF00701">
    <property type="entry name" value="DHDPS"/>
    <property type="match status" value="1"/>
</dbReference>
<dbReference type="SMART" id="SM01130">
    <property type="entry name" value="DHDPS"/>
    <property type="match status" value="1"/>
</dbReference>
<name>A0ABZ1BWT9_9FIRM</name>
<gene>
    <name evidence="5" type="ORF">U7230_14530</name>
</gene>
<evidence type="ECO:0000256" key="4">
    <source>
        <dbReference type="PIRNR" id="PIRNR001365"/>
    </source>
</evidence>
<dbReference type="InterPro" id="IPR020625">
    <property type="entry name" value="Schiff_base-form_aldolases_AS"/>
</dbReference>
<organism evidence="5 6">
    <name type="scientific">Carboxydichorda subterranea</name>
    <dbReference type="NCBI Taxonomy" id="3109565"/>
    <lineage>
        <taxon>Bacteria</taxon>
        <taxon>Bacillati</taxon>
        <taxon>Bacillota</taxon>
        <taxon>Limnochordia</taxon>
        <taxon>Limnochordales</taxon>
        <taxon>Geochordaceae</taxon>
        <taxon>Carboxydichorda</taxon>
    </lineage>
</organism>
<dbReference type="SUPFAM" id="SSF51569">
    <property type="entry name" value="Aldolase"/>
    <property type="match status" value="1"/>
</dbReference>
<protein>
    <submittedName>
        <fullName evidence="5">Dihydrodipicolinate synthase family protein</fullName>
    </submittedName>
</protein>
<dbReference type="EMBL" id="CP141615">
    <property type="protein sequence ID" value="WRP17277.1"/>
    <property type="molecule type" value="Genomic_DNA"/>
</dbReference>
<evidence type="ECO:0000313" key="6">
    <source>
        <dbReference type="Proteomes" id="UP001332192"/>
    </source>
</evidence>
<dbReference type="CDD" id="cd00408">
    <property type="entry name" value="DHDPS-like"/>
    <property type="match status" value="1"/>
</dbReference>